<dbReference type="RefSeq" id="WP_380082299.1">
    <property type="nucleotide sequence ID" value="NZ_JBHSWD010000001.1"/>
</dbReference>
<evidence type="ECO:0000256" key="1">
    <source>
        <dbReference type="SAM" id="SignalP"/>
    </source>
</evidence>
<organism evidence="2 3">
    <name type="scientific">Deinococcus lacus</name>
    <dbReference type="NCBI Taxonomy" id="392561"/>
    <lineage>
        <taxon>Bacteria</taxon>
        <taxon>Thermotogati</taxon>
        <taxon>Deinococcota</taxon>
        <taxon>Deinococci</taxon>
        <taxon>Deinococcales</taxon>
        <taxon>Deinococcaceae</taxon>
        <taxon>Deinococcus</taxon>
    </lineage>
</organism>
<protein>
    <submittedName>
        <fullName evidence="2">Uncharacterized protein</fullName>
    </submittedName>
</protein>
<proteinExistence type="predicted"/>
<feature type="signal peptide" evidence="1">
    <location>
        <begin position="1"/>
        <end position="21"/>
    </location>
</feature>
<comment type="caution">
    <text evidence="2">The sequence shown here is derived from an EMBL/GenBank/DDBJ whole genome shotgun (WGS) entry which is preliminary data.</text>
</comment>
<sequence>MKRWARGLGAALLAATAAASASGAAQLSVKPSYGGGLVIGSIRAGAATQLAGVWSPTGRARLLRCQPRCEAVSSIPVHGTLLLTEKSAYRVVLGGTLQPGTVLPLTLRLSNGQLLNVTARVQP</sequence>
<gene>
    <name evidence="2" type="ORF">ACFP81_04210</name>
</gene>
<dbReference type="Proteomes" id="UP001596297">
    <property type="component" value="Unassembled WGS sequence"/>
</dbReference>
<keyword evidence="3" id="KW-1185">Reference proteome</keyword>
<name>A0ABW1YCX2_9DEIO</name>
<keyword evidence="1" id="KW-0732">Signal</keyword>
<dbReference type="EMBL" id="JBHSWD010000001">
    <property type="protein sequence ID" value="MFC6591297.1"/>
    <property type="molecule type" value="Genomic_DNA"/>
</dbReference>
<evidence type="ECO:0000313" key="3">
    <source>
        <dbReference type="Proteomes" id="UP001596297"/>
    </source>
</evidence>
<accession>A0ABW1YCX2</accession>
<reference evidence="3" key="1">
    <citation type="journal article" date="2019" name="Int. J. Syst. Evol. Microbiol.">
        <title>The Global Catalogue of Microorganisms (GCM) 10K type strain sequencing project: providing services to taxonomists for standard genome sequencing and annotation.</title>
        <authorList>
            <consortium name="The Broad Institute Genomics Platform"/>
            <consortium name="The Broad Institute Genome Sequencing Center for Infectious Disease"/>
            <person name="Wu L."/>
            <person name="Ma J."/>
        </authorList>
    </citation>
    <scope>NUCLEOTIDE SEQUENCE [LARGE SCALE GENOMIC DNA]</scope>
    <source>
        <strain evidence="3">CGMCC 1.15772</strain>
    </source>
</reference>
<evidence type="ECO:0000313" key="2">
    <source>
        <dbReference type="EMBL" id="MFC6591297.1"/>
    </source>
</evidence>
<feature type="chain" id="PRO_5045457411" evidence="1">
    <location>
        <begin position="22"/>
        <end position="123"/>
    </location>
</feature>